<dbReference type="AlphaFoldDB" id="A0A0M3HMY5"/>
<evidence type="ECO:0000313" key="3">
    <source>
        <dbReference type="WBParaSite" id="ALUE_0000296401-mRNA-1"/>
    </source>
</evidence>
<organism evidence="2 3">
    <name type="scientific">Ascaris lumbricoides</name>
    <name type="common">Giant roundworm</name>
    <dbReference type="NCBI Taxonomy" id="6252"/>
    <lineage>
        <taxon>Eukaryota</taxon>
        <taxon>Metazoa</taxon>
        <taxon>Ecdysozoa</taxon>
        <taxon>Nematoda</taxon>
        <taxon>Chromadorea</taxon>
        <taxon>Rhabditida</taxon>
        <taxon>Spirurina</taxon>
        <taxon>Ascaridomorpha</taxon>
        <taxon>Ascaridoidea</taxon>
        <taxon>Ascarididae</taxon>
        <taxon>Ascaris</taxon>
    </lineage>
</organism>
<evidence type="ECO:0000256" key="1">
    <source>
        <dbReference type="SAM" id="MobiDB-lite"/>
    </source>
</evidence>
<accession>A0A0M3HMY5</accession>
<reference evidence="3" key="1">
    <citation type="submission" date="2017-02" db="UniProtKB">
        <authorList>
            <consortium name="WormBaseParasite"/>
        </authorList>
    </citation>
    <scope>IDENTIFICATION</scope>
</reference>
<protein>
    <submittedName>
        <fullName evidence="3">Transposase</fullName>
    </submittedName>
</protein>
<keyword evidence="2" id="KW-1185">Reference proteome</keyword>
<feature type="region of interest" description="Disordered" evidence="1">
    <location>
        <begin position="1"/>
        <end position="32"/>
    </location>
</feature>
<evidence type="ECO:0000313" key="2">
    <source>
        <dbReference type="Proteomes" id="UP000036681"/>
    </source>
</evidence>
<name>A0A0M3HMY5_ASCLU</name>
<proteinExistence type="predicted"/>
<dbReference type="Proteomes" id="UP000036681">
    <property type="component" value="Unplaced"/>
</dbReference>
<sequence>MGIGGASNDSRKGPDCSTRWPGEGFRHTDGGLQQPRCVVSSLGSAKNNVLSGVVLFRIGMRWQGSPTLVDFRTASGWLQRPLQ</sequence>
<dbReference type="WBParaSite" id="ALUE_0000296401-mRNA-1">
    <property type="protein sequence ID" value="ALUE_0000296401-mRNA-1"/>
    <property type="gene ID" value="ALUE_0000296401"/>
</dbReference>